<evidence type="ECO:0000313" key="4">
    <source>
        <dbReference type="EMBL" id="GHI00656.1"/>
    </source>
</evidence>
<dbReference type="PROSITE" id="PS50045">
    <property type="entry name" value="SIGMA54_INTERACT_4"/>
    <property type="match status" value="1"/>
</dbReference>
<keyword evidence="1" id="KW-0547">Nucleotide-binding</keyword>
<dbReference type="Proteomes" id="UP000637074">
    <property type="component" value="Unassembled WGS sequence"/>
</dbReference>
<feature type="domain" description="Sigma-54 factor interaction" evidence="3">
    <location>
        <begin position="225"/>
        <end position="444"/>
    </location>
</feature>
<gene>
    <name evidence="4" type="ORF">AM1BK_41980</name>
</gene>
<dbReference type="InterPro" id="IPR027417">
    <property type="entry name" value="P-loop_NTPase"/>
</dbReference>
<dbReference type="RefSeq" id="WP_191276234.1">
    <property type="nucleotide sequence ID" value="NZ_BNDS01000026.1"/>
</dbReference>
<evidence type="ECO:0000313" key="5">
    <source>
        <dbReference type="Proteomes" id="UP000637074"/>
    </source>
</evidence>
<dbReference type="PANTHER" id="PTHR32071">
    <property type="entry name" value="TRANSCRIPTIONAL REGULATORY PROTEIN"/>
    <property type="match status" value="1"/>
</dbReference>
<dbReference type="Pfam" id="PF08461">
    <property type="entry name" value="WHD_RNase_R"/>
    <property type="match status" value="1"/>
</dbReference>
<dbReference type="Pfam" id="PF25601">
    <property type="entry name" value="AAA_lid_14"/>
    <property type="match status" value="1"/>
</dbReference>
<protein>
    <recommendedName>
        <fullName evidence="3">Sigma-54 factor interaction domain-containing protein</fullName>
    </recommendedName>
</protein>
<evidence type="ECO:0000256" key="2">
    <source>
        <dbReference type="ARBA" id="ARBA00022840"/>
    </source>
</evidence>
<dbReference type="Pfam" id="PF00158">
    <property type="entry name" value="Sigma54_activat"/>
    <property type="match status" value="1"/>
</dbReference>
<dbReference type="InterPro" id="IPR003593">
    <property type="entry name" value="AAA+_ATPase"/>
</dbReference>
<dbReference type="InterPro" id="IPR002078">
    <property type="entry name" value="Sigma_54_int"/>
</dbReference>
<keyword evidence="2" id="KW-0067">ATP-binding</keyword>
<evidence type="ECO:0000259" key="3">
    <source>
        <dbReference type="PROSITE" id="PS50045"/>
    </source>
</evidence>
<dbReference type="SUPFAM" id="SSF52540">
    <property type="entry name" value="P-loop containing nucleoside triphosphate hydrolases"/>
    <property type="match status" value="1"/>
</dbReference>
<proteinExistence type="predicted"/>
<dbReference type="InterPro" id="IPR058031">
    <property type="entry name" value="AAA_lid_NorR"/>
</dbReference>
<reference evidence="4 5" key="1">
    <citation type="journal article" date="2022" name="Int. J. Syst. Evol. Microbiol.">
        <title>Neobacillus kokaensis sp. nov., isolated from soil.</title>
        <authorList>
            <person name="Yuki K."/>
            <person name="Matsubara H."/>
            <person name="Yamaguchi S."/>
        </authorList>
    </citation>
    <scope>NUCLEOTIDE SEQUENCE [LARGE SCALE GENOMIC DNA]</scope>
    <source>
        <strain evidence="4 5">LOB 377</strain>
    </source>
</reference>
<evidence type="ECO:0000256" key="1">
    <source>
        <dbReference type="ARBA" id="ARBA00022741"/>
    </source>
</evidence>
<name>A0ABQ3N6U4_9BACI</name>
<keyword evidence="5" id="KW-1185">Reference proteome</keyword>
<dbReference type="CDD" id="cd00009">
    <property type="entry name" value="AAA"/>
    <property type="match status" value="1"/>
</dbReference>
<comment type="caution">
    <text evidence="4">The sequence shown here is derived from an EMBL/GenBank/DDBJ whole genome shotgun (WGS) entry which is preliminary data.</text>
</comment>
<sequence length="567" mass="65217">MSKPVVHIIAIQEKYLVQITKQMKDVLEQYVSLRFTPIKELQKNLVQPEDVIVLSHHMLKGIVSQMIPAECHCFVAKRDINFANTKKLVNLPSGQKILVINDNKTNIDETVTSLRETIFEHKYYPYNPDEPIPEDINFIVTPGEIDILPEGLIEVINIGSRVLSIETFFEIVEVLGIQYNPIQLGKRYMKSLVSLSLECKEEVKDQRFNRRKDIRNVASYTFQDIIAISETMQRAVQLAKEFAGTSLPIYLNGEHGTGKSMLAQAIHHYSFQANAPFISVNCDSKSTDMLEKELFGSEEGQMVTMGAFEIAKNGTVYLEDLDELHSPIQKKLLQAITDGEFLRIGGTKPIPFQARLISCSSKELKKYNDEGGIHSFYEFVTSQSLRVPSLRERREDILPLIEEIKRRLKKTEIEFTSDVVERLLEYDWPGNVIELYNTITYLAFLDAQKIEIELLPIGMRREEKRFQSFGRPPKEVIEKIEAHGFLEESVEILKIFAHGKRERTSYGRQTLKKLLEDKGMELSEQQLRMRMEVLQELDLLIVRQGRAGSTISRNGEEFLKFMKNAYS</sequence>
<dbReference type="Gene3D" id="1.10.8.60">
    <property type="match status" value="1"/>
</dbReference>
<accession>A0ABQ3N6U4</accession>
<organism evidence="4 5">
    <name type="scientific">Neobacillus kokaensis</name>
    <dbReference type="NCBI Taxonomy" id="2759023"/>
    <lineage>
        <taxon>Bacteria</taxon>
        <taxon>Bacillati</taxon>
        <taxon>Bacillota</taxon>
        <taxon>Bacilli</taxon>
        <taxon>Bacillales</taxon>
        <taxon>Bacillaceae</taxon>
        <taxon>Neobacillus</taxon>
    </lineage>
</organism>
<dbReference type="Gene3D" id="3.40.50.300">
    <property type="entry name" value="P-loop containing nucleotide triphosphate hydrolases"/>
    <property type="match status" value="1"/>
</dbReference>
<dbReference type="EMBL" id="BNDS01000026">
    <property type="protein sequence ID" value="GHI00656.1"/>
    <property type="molecule type" value="Genomic_DNA"/>
</dbReference>
<dbReference type="InterPro" id="IPR013668">
    <property type="entry name" value="RNase_R_HTH_12"/>
</dbReference>
<dbReference type="SMART" id="SM00382">
    <property type="entry name" value="AAA"/>
    <property type="match status" value="1"/>
</dbReference>